<sequence>MQLPASHGLQRLRMRQKKYYWRLQLLICLITLKSLVCCTRSASVTVIADSIPEPPSISAGGTETDRAAELAHKNCSNRGKDLHVVPSGPNAVGNSVPGKGWIRRSPPAAF</sequence>
<accession>A0ACC2EBH2</accession>
<proteinExistence type="predicted"/>
<keyword evidence="2" id="KW-1185">Reference proteome</keyword>
<evidence type="ECO:0000313" key="1">
    <source>
        <dbReference type="EMBL" id="KAJ7563969.1"/>
    </source>
</evidence>
<dbReference type="EMBL" id="CM055094">
    <property type="protein sequence ID" value="KAJ7563969.1"/>
    <property type="molecule type" value="Genomic_DNA"/>
</dbReference>
<comment type="caution">
    <text evidence="1">The sequence shown here is derived from an EMBL/GenBank/DDBJ whole genome shotgun (WGS) entry which is preliminary data.</text>
</comment>
<protein>
    <submittedName>
        <fullName evidence="1">Uncharacterized protein</fullName>
    </submittedName>
</protein>
<organism evidence="1 2">
    <name type="scientific">Diphasiastrum complanatum</name>
    <name type="common">Issler's clubmoss</name>
    <name type="synonym">Lycopodium complanatum</name>
    <dbReference type="NCBI Taxonomy" id="34168"/>
    <lineage>
        <taxon>Eukaryota</taxon>
        <taxon>Viridiplantae</taxon>
        <taxon>Streptophyta</taxon>
        <taxon>Embryophyta</taxon>
        <taxon>Tracheophyta</taxon>
        <taxon>Lycopodiopsida</taxon>
        <taxon>Lycopodiales</taxon>
        <taxon>Lycopodiaceae</taxon>
        <taxon>Lycopodioideae</taxon>
        <taxon>Diphasiastrum</taxon>
    </lineage>
</organism>
<reference evidence="2" key="1">
    <citation type="journal article" date="2024" name="Proc. Natl. Acad. Sci. U.S.A.">
        <title>Extraordinary preservation of gene collinearity over three hundred million years revealed in homosporous lycophytes.</title>
        <authorList>
            <person name="Li C."/>
            <person name="Wickell D."/>
            <person name="Kuo L.Y."/>
            <person name="Chen X."/>
            <person name="Nie B."/>
            <person name="Liao X."/>
            <person name="Peng D."/>
            <person name="Ji J."/>
            <person name="Jenkins J."/>
            <person name="Williams M."/>
            <person name="Shu S."/>
            <person name="Plott C."/>
            <person name="Barry K."/>
            <person name="Rajasekar S."/>
            <person name="Grimwood J."/>
            <person name="Han X."/>
            <person name="Sun S."/>
            <person name="Hou Z."/>
            <person name="He W."/>
            <person name="Dai G."/>
            <person name="Sun C."/>
            <person name="Schmutz J."/>
            <person name="Leebens-Mack J.H."/>
            <person name="Li F.W."/>
            <person name="Wang L."/>
        </authorList>
    </citation>
    <scope>NUCLEOTIDE SEQUENCE [LARGE SCALE GENOMIC DNA]</scope>
    <source>
        <strain evidence="2">cv. PW_Plant_1</strain>
    </source>
</reference>
<dbReference type="Proteomes" id="UP001162992">
    <property type="component" value="Chromosome 3"/>
</dbReference>
<name>A0ACC2EBH2_DIPCM</name>
<evidence type="ECO:0000313" key="2">
    <source>
        <dbReference type="Proteomes" id="UP001162992"/>
    </source>
</evidence>
<gene>
    <name evidence="1" type="ORF">O6H91_03G132300</name>
</gene>